<name>A0A816UWG5_BRANA</name>
<reference evidence="1" key="1">
    <citation type="submission" date="2021-01" db="EMBL/GenBank/DDBJ databases">
        <authorList>
            <consortium name="Genoscope - CEA"/>
            <person name="William W."/>
        </authorList>
    </citation>
    <scope>NUCLEOTIDE SEQUENCE</scope>
</reference>
<gene>
    <name evidence="1" type="ORF">DARMORV10_C08P53980.1</name>
</gene>
<proteinExistence type="predicted"/>
<protein>
    <submittedName>
        <fullName evidence="1">(rape) hypothetical protein</fullName>
    </submittedName>
</protein>
<dbReference type="AlphaFoldDB" id="A0A816UWG5"/>
<sequence length="65" mass="7666">AAAAAAWVRWRMKPIRAELSGFPFLKSSTIFTLPFISRWLNLRCSRIPLKPIIHYYGKLNQYSRR</sequence>
<accession>A0A816UWG5</accession>
<feature type="non-terminal residue" evidence="1">
    <location>
        <position position="1"/>
    </location>
</feature>
<dbReference type="EMBL" id="HG994372">
    <property type="protein sequence ID" value="CAF2117136.1"/>
    <property type="molecule type" value="Genomic_DNA"/>
</dbReference>
<dbReference type="Proteomes" id="UP001295469">
    <property type="component" value="Chromosome C08"/>
</dbReference>
<organism evidence="1">
    <name type="scientific">Brassica napus</name>
    <name type="common">Rape</name>
    <dbReference type="NCBI Taxonomy" id="3708"/>
    <lineage>
        <taxon>Eukaryota</taxon>
        <taxon>Viridiplantae</taxon>
        <taxon>Streptophyta</taxon>
        <taxon>Embryophyta</taxon>
        <taxon>Tracheophyta</taxon>
        <taxon>Spermatophyta</taxon>
        <taxon>Magnoliopsida</taxon>
        <taxon>eudicotyledons</taxon>
        <taxon>Gunneridae</taxon>
        <taxon>Pentapetalae</taxon>
        <taxon>rosids</taxon>
        <taxon>malvids</taxon>
        <taxon>Brassicales</taxon>
        <taxon>Brassicaceae</taxon>
        <taxon>Brassiceae</taxon>
        <taxon>Brassica</taxon>
    </lineage>
</organism>
<evidence type="ECO:0000313" key="1">
    <source>
        <dbReference type="EMBL" id="CAF2117136.1"/>
    </source>
</evidence>